<evidence type="ECO:0000259" key="5">
    <source>
        <dbReference type="Pfam" id="PF00535"/>
    </source>
</evidence>
<evidence type="ECO:0000256" key="2">
    <source>
        <dbReference type="ARBA" id="ARBA00022676"/>
    </source>
</evidence>
<evidence type="ECO:0000313" key="6">
    <source>
        <dbReference type="EMBL" id="UOD49979.1"/>
    </source>
</evidence>
<keyword evidence="4" id="KW-0472">Membrane</keyword>
<keyword evidence="3" id="KW-0808">Transferase</keyword>
<dbReference type="Proteomes" id="UP000831607">
    <property type="component" value="Chromosome"/>
</dbReference>
<evidence type="ECO:0000256" key="1">
    <source>
        <dbReference type="ARBA" id="ARBA00006739"/>
    </source>
</evidence>
<dbReference type="InterPro" id="IPR001173">
    <property type="entry name" value="Glyco_trans_2-like"/>
</dbReference>
<keyword evidence="4" id="KW-0812">Transmembrane</keyword>
<evidence type="ECO:0000256" key="4">
    <source>
        <dbReference type="SAM" id="Phobius"/>
    </source>
</evidence>
<dbReference type="RefSeq" id="WP_243478374.1">
    <property type="nucleotide sequence ID" value="NZ_CP063982.1"/>
</dbReference>
<keyword evidence="4" id="KW-1133">Transmembrane helix</keyword>
<dbReference type="Gene3D" id="3.90.550.10">
    <property type="entry name" value="Spore Coat Polysaccharide Biosynthesis Protein SpsA, Chain A"/>
    <property type="match status" value="1"/>
</dbReference>
<protein>
    <submittedName>
        <fullName evidence="6">Glycosyltransferase family 2 protein</fullName>
    </submittedName>
</protein>
<proteinExistence type="inferred from homology"/>
<name>A0ABY4AI63_9BURK</name>
<comment type="similarity">
    <text evidence="1">Belongs to the glycosyltransferase 2 family.</text>
</comment>
<reference evidence="6 7" key="1">
    <citation type="submission" date="2020-11" db="EMBL/GenBank/DDBJ databases">
        <title>Algicoccus daihaiensis sp.nov., isolated from Daihai Lake in Inner Mongolia.</title>
        <authorList>
            <person name="Kai J."/>
        </authorList>
    </citation>
    <scope>NUCLEOTIDE SEQUENCE [LARGE SCALE GENOMIC DNA]</scope>
    <source>
        <strain evidence="7">f23</strain>
    </source>
</reference>
<dbReference type="Pfam" id="PF00535">
    <property type="entry name" value="Glycos_transf_2"/>
    <property type="match status" value="1"/>
</dbReference>
<feature type="transmembrane region" description="Helical" evidence="4">
    <location>
        <begin position="295"/>
        <end position="315"/>
    </location>
</feature>
<dbReference type="InterPro" id="IPR029044">
    <property type="entry name" value="Nucleotide-diphossugar_trans"/>
</dbReference>
<gene>
    <name evidence="6" type="ORF">DHf2319_11140</name>
</gene>
<dbReference type="PANTHER" id="PTHR43630">
    <property type="entry name" value="POLY-BETA-1,6-N-ACETYL-D-GLUCOSAMINE SYNTHASE"/>
    <property type="match status" value="1"/>
</dbReference>
<accession>A0ABY4AI63</accession>
<evidence type="ECO:0000256" key="3">
    <source>
        <dbReference type="ARBA" id="ARBA00022679"/>
    </source>
</evidence>
<keyword evidence="7" id="KW-1185">Reference proteome</keyword>
<keyword evidence="2" id="KW-0328">Glycosyltransferase</keyword>
<organism evidence="6 7">
    <name type="scientific">Orrella daihaiensis</name>
    <dbReference type="NCBI Taxonomy" id="2782176"/>
    <lineage>
        <taxon>Bacteria</taxon>
        <taxon>Pseudomonadati</taxon>
        <taxon>Pseudomonadota</taxon>
        <taxon>Betaproteobacteria</taxon>
        <taxon>Burkholderiales</taxon>
        <taxon>Alcaligenaceae</taxon>
        <taxon>Orrella</taxon>
    </lineage>
</organism>
<dbReference type="PANTHER" id="PTHR43630:SF1">
    <property type="entry name" value="POLY-BETA-1,6-N-ACETYL-D-GLUCOSAMINE SYNTHASE"/>
    <property type="match status" value="1"/>
</dbReference>
<feature type="domain" description="Glycosyltransferase 2-like" evidence="5">
    <location>
        <begin position="46"/>
        <end position="209"/>
    </location>
</feature>
<feature type="transmembrane region" description="Helical" evidence="4">
    <location>
        <begin position="327"/>
        <end position="346"/>
    </location>
</feature>
<sequence>MEHPFLTAILVIALEIPRYTLAIFALGITKIFRPTQHLRSNKSVTAIIPSYNGGADLRNTVHSLIRQKTTLHEIIVVDDGSSDGSCDFLEALSQEHANLRLLRHSHRAGKSAAINHAAYLATGELLLVVDHDTSLDPDACLRLACAFEDTSVAAASGNLLVGNLNRNPLTALQSLEYMLAITIGRGFLNQLNAMSCCSGAFSMFRADAYRLVGGMNVGPGEDLEITLRLRHAGYKIRFVDSALAETSVPSTIGSLFKQRLRWDGDAIAIRLLMYRELSFFKAGEPLSGSLQRFDYILLELLPTIIFPFYLVMLWVDYGTSMIDILTALYIALFWLYALNIVLAMIITKRRVGLLDVLVLPLMPIYQGVILRLVRLVGISDEILLARSHNDPLVPRQVRLALYGDTARD</sequence>
<dbReference type="CDD" id="cd06423">
    <property type="entry name" value="CESA_like"/>
    <property type="match status" value="1"/>
</dbReference>
<evidence type="ECO:0000313" key="7">
    <source>
        <dbReference type="Proteomes" id="UP000831607"/>
    </source>
</evidence>
<dbReference type="SUPFAM" id="SSF53448">
    <property type="entry name" value="Nucleotide-diphospho-sugar transferases"/>
    <property type="match status" value="1"/>
</dbReference>
<feature type="transmembrane region" description="Helical" evidence="4">
    <location>
        <begin position="353"/>
        <end position="373"/>
    </location>
</feature>
<dbReference type="EMBL" id="CP063982">
    <property type="protein sequence ID" value="UOD49979.1"/>
    <property type="molecule type" value="Genomic_DNA"/>
</dbReference>